<dbReference type="Pfam" id="PF15637">
    <property type="entry name" value="Tox-HNH-HHH"/>
    <property type="match status" value="1"/>
</dbReference>
<dbReference type="AlphaFoldDB" id="A0A412FX02"/>
<evidence type="ECO:0000313" key="4">
    <source>
        <dbReference type="Proteomes" id="UP000284178"/>
    </source>
</evidence>
<keyword evidence="4" id="KW-1185">Reference proteome</keyword>
<feature type="compositionally biased region" description="Polar residues" evidence="1">
    <location>
        <begin position="320"/>
        <end position="329"/>
    </location>
</feature>
<name>A0A412FX02_9FIRM</name>
<feature type="compositionally biased region" description="Acidic residues" evidence="1">
    <location>
        <begin position="345"/>
        <end position="367"/>
    </location>
</feature>
<dbReference type="EMBL" id="QRUP01000014">
    <property type="protein sequence ID" value="RGR72687.1"/>
    <property type="molecule type" value="Genomic_DNA"/>
</dbReference>
<feature type="region of interest" description="Disordered" evidence="1">
    <location>
        <begin position="320"/>
        <end position="495"/>
    </location>
</feature>
<dbReference type="Proteomes" id="UP000284178">
    <property type="component" value="Unassembled WGS sequence"/>
</dbReference>
<evidence type="ECO:0000256" key="1">
    <source>
        <dbReference type="SAM" id="MobiDB-lite"/>
    </source>
</evidence>
<feature type="domain" description="Tox-HNH-HHH" evidence="2">
    <location>
        <begin position="49"/>
        <end position="145"/>
    </location>
</feature>
<feature type="compositionally biased region" description="Acidic residues" evidence="1">
    <location>
        <begin position="374"/>
        <end position="470"/>
    </location>
</feature>
<sequence length="495" mass="56346">MNYEVGDYKYLFASVRQENEKYGTRAIYNKKYLDPATMLYTQSLKHDNRLVVDMPLAMAGQSSSSLGWKRDSVYYKNELLQQCPEAFSEINKTQPGMVADEQFVQVFPQYKDFLGQKLVHHHIGEGRQAVYIPESLHVGPVGIHNAEKEAGIFEAAKLESDFCKGLYKSDPDITNEQLDKRFSDYVKENQIKVGMQENHSNLMSNEIWEKGQRLKETWNKMDRNDDIKKLQELKVQLSNNPILGETDNVEQILARGLGKSTYTKPVEDQSNNEDAEYLDSLMHSIENYPKDKQQEFLNNYWGNYDSDLSARENFQRMFQRQTQGVQNSEPDLENPSEMQNLSGPEELENTDETMDSLAEDTGEEEASSESKELDNDEDETMDSLAEDTGEEEASSESEELDNDEDETMDSLAEDTGEEEASSESEELDNDEDETMDSLAEDTGEEEASSESEELDNDEDETMDSLIEDESLGSSMDEVGESEDLSEGFDEGMSMD</sequence>
<reference evidence="3 4" key="1">
    <citation type="submission" date="2018-08" db="EMBL/GenBank/DDBJ databases">
        <title>A genome reference for cultivated species of the human gut microbiota.</title>
        <authorList>
            <person name="Zou Y."/>
            <person name="Xue W."/>
            <person name="Luo G."/>
        </authorList>
    </citation>
    <scope>NUCLEOTIDE SEQUENCE [LARGE SCALE GENOMIC DNA]</scope>
    <source>
        <strain evidence="3 4">AF24-29</strain>
    </source>
</reference>
<organism evidence="3 4">
    <name type="scientific">Holdemania filiformis</name>
    <dbReference type="NCBI Taxonomy" id="61171"/>
    <lineage>
        <taxon>Bacteria</taxon>
        <taxon>Bacillati</taxon>
        <taxon>Bacillota</taxon>
        <taxon>Erysipelotrichia</taxon>
        <taxon>Erysipelotrichales</taxon>
        <taxon>Erysipelotrichaceae</taxon>
        <taxon>Holdemania</taxon>
    </lineage>
</organism>
<proteinExistence type="predicted"/>
<dbReference type="InterPro" id="IPR028915">
    <property type="entry name" value="Tox-HNH-HHH_dom"/>
</dbReference>
<evidence type="ECO:0000313" key="3">
    <source>
        <dbReference type="EMBL" id="RGR72687.1"/>
    </source>
</evidence>
<feature type="compositionally biased region" description="Acidic residues" evidence="1">
    <location>
        <begin position="477"/>
        <end position="489"/>
    </location>
</feature>
<gene>
    <name evidence="3" type="ORF">DWY25_11520</name>
</gene>
<protein>
    <recommendedName>
        <fullName evidence="2">Tox-HNH-HHH domain-containing protein</fullName>
    </recommendedName>
</protein>
<accession>A0A412FX02</accession>
<comment type="caution">
    <text evidence="3">The sequence shown here is derived from an EMBL/GenBank/DDBJ whole genome shotgun (WGS) entry which is preliminary data.</text>
</comment>
<evidence type="ECO:0000259" key="2">
    <source>
        <dbReference type="Pfam" id="PF15637"/>
    </source>
</evidence>